<evidence type="ECO:0000313" key="1">
    <source>
        <dbReference type="EMBL" id="GLK79258.1"/>
    </source>
</evidence>
<evidence type="ECO:0000313" key="2">
    <source>
        <dbReference type="Proteomes" id="UP001143309"/>
    </source>
</evidence>
<accession>A0A9W6N6A3</accession>
<reference evidence="1" key="2">
    <citation type="submission" date="2023-01" db="EMBL/GenBank/DDBJ databases">
        <authorList>
            <person name="Sun Q."/>
            <person name="Evtushenko L."/>
        </authorList>
    </citation>
    <scope>NUCLEOTIDE SEQUENCE</scope>
    <source>
        <strain evidence="1">VKM B-2748</strain>
    </source>
</reference>
<organism evidence="1 2">
    <name type="scientific">Methylopila turkensis</name>
    <dbReference type="NCBI Taxonomy" id="1437816"/>
    <lineage>
        <taxon>Bacteria</taxon>
        <taxon>Pseudomonadati</taxon>
        <taxon>Pseudomonadota</taxon>
        <taxon>Alphaproteobacteria</taxon>
        <taxon>Hyphomicrobiales</taxon>
        <taxon>Methylopilaceae</taxon>
        <taxon>Methylopila</taxon>
    </lineage>
</organism>
<reference evidence="1" key="1">
    <citation type="journal article" date="2014" name="Int. J. Syst. Evol. Microbiol.">
        <title>Complete genome sequence of Corynebacterium casei LMG S-19264T (=DSM 44701T), isolated from a smear-ripened cheese.</title>
        <authorList>
            <consortium name="US DOE Joint Genome Institute (JGI-PGF)"/>
            <person name="Walter F."/>
            <person name="Albersmeier A."/>
            <person name="Kalinowski J."/>
            <person name="Ruckert C."/>
        </authorList>
    </citation>
    <scope>NUCLEOTIDE SEQUENCE</scope>
    <source>
        <strain evidence="1">VKM B-2748</strain>
    </source>
</reference>
<dbReference type="AlphaFoldDB" id="A0A9W6N6A3"/>
<dbReference type="EMBL" id="BSFL01000001">
    <property type="protein sequence ID" value="GLK79258.1"/>
    <property type="molecule type" value="Genomic_DNA"/>
</dbReference>
<protein>
    <submittedName>
        <fullName evidence="1">Uncharacterized protein</fullName>
    </submittedName>
</protein>
<sequence length="91" mass="9409">MSNDDVNAVVLRLARTLQRCGEDPRVVFAALIGAAATIAADLGEEVSTPADLRRAIDAVVDSGHLEGFRDDAPGAAALNAVVVPFRPAKVA</sequence>
<dbReference type="RefSeq" id="WP_271199723.1">
    <property type="nucleotide sequence ID" value="NZ_BSFL01000001.1"/>
</dbReference>
<dbReference type="Proteomes" id="UP001143309">
    <property type="component" value="Unassembled WGS sequence"/>
</dbReference>
<gene>
    <name evidence="1" type="ORF">GCM10008174_09990</name>
</gene>
<name>A0A9W6N6A3_9HYPH</name>
<keyword evidence="2" id="KW-1185">Reference proteome</keyword>
<proteinExistence type="predicted"/>
<comment type="caution">
    <text evidence="1">The sequence shown here is derived from an EMBL/GenBank/DDBJ whole genome shotgun (WGS) entry which is preliminary data.</text>
</comment>